<dbReference type="Proteomes" id="UP000220527">
    <property type="component" value="Unassembled WGS sequence"/>
</dbReference>
<reference evidence="3" key="1">
    <citation type="submission" date="2017-08" db="EMBL/GenBank/DDBJ databases">
        <authorList>
            <person name="Grouzdev D.S."/>
            <person name="Gaisin V.A."/>
            <person name="Rysina M.S."/>
            <person name="Gorlenko V.M."/>
        </authorList>
    </citation>
    <scope>NUCLEOTIDE SEQUENCE [LARGE SCALE GENOMIC DNA]</scope>
    <source>
        <strain evidence="3">Kir15-3F</strain>
    </source>
</reference>
<feature type="transmembrane region" description="Helical" evidence="1">
    <location>
        <begin position="9"/>
        <end position="25"/>
    </location>
</feature>
<name>A0A2A6RNG1_9CHLR</name>
<feature type="transmembrane region" description="Helical" evidence="1">
    <location>
        <begin position="270"/>
        <end position="288"/>
    </location>
</feature>
<evidence type="ECO:0000313" key="2">
    <source>
        <dbReference type="EMBL" id="PDW04390.1"/>
    </source>
</evidence>
<evidence type="ECO:0008006" key="4">
    <source>
        <dbReference type="Google" id="ProtNLM"/>
    </source>
</evidence>
<dbReference type="OrthoDB" id="141050at2"/>
<feature type="transmembrane region" description="Helical" evidence="1">
    <location>
        <begin position="84"/>
        <end position="102"/>
    </location>
</feature>
<keyword evidence="1" id="KW-0812">Transmembrane</keyword>
<dbReference type="RefSeq" id="WP_097642758.1">
    <property type="nucleotide sequence ID" value="NZ_NQWI01000010.1"/>
</dbReference>
<feature type="transmembrane region" description="Helical" evidence="1">
    <location>
        <begin position="193"/>
        <end position="210"/>
    </location>
</feature>
<accession>A0A2A6RNG1</accession>
<keyword evidence="3" id="KW-1185">Reference proteome</keyword>
<proteinExistence type="predicted"/>
<protein>
    <recommendedName>
        <fullName evidence="4">Glycosyltransferase RgtA/B/C/D-like domain-containing protein</fullName>
    </recommendedName>
</protein>
<keyword evidence="1" id="KW-0472">Membrane</keyword>
<comment type="caution">
    <text evidence="2">The sequence shown here is derived from an EMBL/GenBank/DDBJ whole genome shotgun (WGS) entry which is preliminary data.</text>
</comment>
<dbReference type="AlphaFoldDB" id="A0A2A6RNG1"/>
<feature type="transmembrane region" description="Helical" evidence="1">
    <location>
        <begin position="294"/>
        <end position="319"/>
    </location>
</feature>
<keyword evidence="1" id="KW-1133">Transmembrane helix</keyword>
<feature type="transmembrane region" description="Helical" evidence="1">
    <location>
        <begin position="132"/>
        <end position="148"/>
    </location>
</feature>
<feature type="transmembrane region" description="Helical" evidence="1">
    <location>
        <begin position="331"/>
        <end position="348"/>
    </location>
</feature>
<gene>
    <name evidence="2" type="ORF">CJ255_03755</name>
</gene>
<evidence type="ECO:0000256" key="1">
    <source>
        <dbReference type="SAM" id="Phobius"/>
    </source>
</evidence>
<feature type="transmembrane region" description="Helical" evidence="1">
    <location>
        <begin position="239"/>
        <end position="258"/>
    </location>
</feature>
<feature type="transmembrane region" description="Helical" evidence="1">
    <location>
        <begin position="154"/>
        <end position="181"/>
    </location>
</feature>
<organism evidence="2 3">
    <name type="scientific">Candidatus Viridilinea mediisalina</name>
    <dbReference type="NCBI Taxonomy" id="2024553"/>
    <lineage>
        <taxon>Bacteria</taxon>
        <taxon>Bacillati</taxon>
        <taxon>Chloroflexota</taxon>
        <taxon>Chloroflexia</taxon>
        <taxon>Chloroflexales</taxon>
        <taxon>Chloroflexineae</taxon>
        <taxon>Oscillochloridaceae</taxon>
        <taxon>Candidatus Viridilinea</taxon>
    </lineage>
</organism>
<sequence length="473" mass="52406">MRVTIADRFAGVWIVVVSVVLFVLFRDYGFDDPYITYRYAFNLAEGQGFVYNPGEQVLSTTAPLYAMILACMHLIGIEIPLASNLLSACSMGFGALALYALARLAQKHVAAIVAIILYPLTPYLTATFGGEMLMVIALGLWAMVALAMNRPYSAGVLVACATLMRADAALAAALIGLVFLYQRQYASFLRFSLVYLLTITPFVVAAWLYFGSPIPVTLGTKQSQADIFGSRSFFSGLDVILSIFIYNIFFLPFLVFFLFRLPHLLHRSNLLLVALAWGVLHTIAYSLLGVTNYFWYYVPTILAIIVATALGAQALYQVVGQQFGKRITRPFLASLVLALCISQIMGLAQRTVTPDLRLEAYRNVGLWLQQHTAPDARVAMLEVGIIGFYSQRYIIDFAGLIQPDVATIFGPDSGYLEAAHWALAHYRPNYLVTQESGLPVLQHNPELMSICSQVAAFPEPRFPTPMTIHRCTW</sequence>
<dbReference type="EMBL" id="NQWI01000010">
    <property type="protein sequence ID" value="PDW04390.1"/>
    <property type="molecule type" value="Genomic_DNA"/>
</dbReference>
<evidence type="ECO:0000313" key="3">
    <source>
        <dbReference type="Proteomes" id="UP000220527"/>
    </source>
</evidence>